<dbReference type="EMBL" id="VFON01000001">
    <property type="protein sequence ID" value="TQL44257.1"/>
    <property type="molecule type" value="Genomic_DNA"/>
</dbReference>
<dbReference type="Pfam" id="PF01081">
    <property type="entry name" value="Aldolase"/>
    <property type="match status" value="1"/>
</dbReference>
<evidence type="ECO:0000256" key="5">
    <source>
        <dbReference type="ARBA" id="ARBA00023277"/>
    </source>
</evidence>
<sequence length="206" mass="20602">MTALAEHRVLPLAVPTSRSDASTLAAGLSAGGINVVEVGLRAPGALEAVSELAADGRLHVGVGTVRTAAQVDAAAEAGAGFLVSPGLSEHVVRRAAAVGLPLVPGVGSASEIMRACELGLHLVKLFPANLLGGLHAIDAFHATFPEVRFVPSGGVSQANLADYLAHPAIAAVSGSWITSGSVLAEGPTSVADLARRAAETVRQVAC</sequence>
<dbReference type="AlphaFoldDB" id="A0A542Y8A4"/>
<dbReference type="CDD" id="cd00452">
    <property type="entry name" value="KDPG_aldolase"/>
    <property type="match status" value="1"/>
</dbReference>
<gene>
    <name evidence="6" type="ORF">FB468_2308</name>
</gene>
<comment type="similarity">
    <text evidence="2">Belongs to the KHG/KDPG aldolase family.</text>
</comment>
<name>A0A542Y8A4_9MICO</name>
<accession>A0A542Y8A4</accession>
<dbReference type="InterPro" id="IPR031338">
    <property type="entry name" value="KDPG/KHG_AS_2"/>
</dbReference>
<evidence type="ECO:0000256" key="2">
    <source>
        <dbReference type="ARBA" id="ARBA00006906"/>
    </source>
</evidence>
<dbReference type="PANTHER" id="PTHR30246:SF1">
    <property type="entry name" value="2-DEHYDRO-3-DEOXY-6-PHOSPHOGALACTONATE ALDOLASE-RELATED"/>
    <property type="match status" value="1"/>
</dbReference>
<dbReference type="InterPro" id="IPR013785">
    <property type="entry name" value="Aldolase_TIM"/>
</dbReference>
<proteinExistence type="inferred from homology"/>
<dbReference type="RefSeq" id="WP_141887465.1">
    <property type="nucleotide sequence ID" value="NZ_BAAAUY010000011.1"/>
</dbReference>
<comment type="caution">
    <text evidence="6">The sequence shown here is derived from an EMBL/GenBank/DDBJ whole genome shotgun (WGS) entry which is preliminary data.</text>
</comment>
<reference evidence="6 7" key="1">
    <citation type="submission" date="2019-06" db="EMBL/GenBank/DDBJ databases">
        <title>Sequencing the genomes of 1000 actinobacteria strains.</title>
        <authorList>
            <person name="Klenk H.-P."/>
        </authorList>
    </citation>
    <scope>NUCLEOTIDE SEQUENCE [LARGE SCALE GENOMIC DNA]</scope>
    <source>
        <strain evidence="6 7">DSM 8803</strain>
    </source>
</reference>
<keyword evidence="5" id="KW-0119">Carbohydrate metabolism</keyword>
<evidence type="ECO:0000313" key="6">
    <source>
        <dbReference type="EMBL" id="TQL44257.1"/>
    </source>
</evidence>
<dbReference type="PANTHER" id="PTHR30246">
    <property type="entry name" value="2-KETO-3-DEOXY-6-PHOSPHOGLUCONATE ALDOLASE"/>
    <property type="match status" value="1"/>
</dbReference>
<dbReference type="Proteomes" id="UP000319094">
    <property type="component" value="Unassembled WGS sequence"/>
</dbReference>
<dbReference type="InterPro" id="IPR000887">
    <property type="entry name" value="Aldlse_KDPG_KHG"/>
</dbReference>
<dbReference type="NCBIfam" id="TIGR01182">
    <property type="entry name" value="eda"/>
    <property type="match status" value="1"/>
</dbReference>
<dbReference type="SUPFAM" id="SSF51569">
    <property type="entry name" value="Aldolase"/>
    <property type="match status" value="1"/>
</dbReference>
<dbReference type="OrthoDB" id="9805177at2"/>
<keyword evidence="7" id="KW-1185">Reference proteome</keyword>
<evidence type="ECO:0000256" key="3">
    <source>
        <dbReference type="ARBA" id="ARBA00011233"/>
    </source>
</evidence>
<organism evidence="6 7">
    <name type="scientific">Leucobacter komagatae</name>
    <dbReference type="NCBI Taxonomy" id="55969"/>
    <lineage>
        <taxon>Bacteria</taxon>
        <taxon>Bacillati</taxon>
        <taxon>Actinomycetota</taxon>
        <taxon>Actinomycetes</taxon>
        <taxon>Micrococcales</taxon>
        <taxon>Microbacteriaceae</taxon>
        <taxon>Leucobacter</taxon>
    </lineage>
</organism>
<evidence type="ECO:0000256" key="4">
    <source>
        <dbReference type="ARBA" id="ARBA00023239"/>
    </source>
</evidence>
<comment type="subunit">
    <text evidence="3">Homotrimer.</text>
</comment>
<dbReference type="PROSITE" id="PS00160">
    <property type="entry name" value="ALDOLASE_KDPG_KHG_2"/>
    <property type="match status" value="1"/>
</dbReference>
<dbReference type="GO" id="GO:0016829">
    <property type="term" value="F:lyase activity"/>
    <property type="evidence" value="ECO:0007669"/>
    <property type="project" value="UniProtKB-KW"/>
</dbReference>
<evidence type="ECO:0000256" key="1">
    <source>
        <dbReference type="ARBA" id="ARBA00004761"/>
    </source>
</evidence>
<protein>
    <submittedName>
        <fullName evidence="6">2-dehydro-3-deoxyphosphogluconate aldolase/(4S)-4-hydroxy-2-oxoglutarate aldolase</fullName>
    </submittedName>
</protein>
<dbReference type="Gene3D" id="3.20.20.70">
    <property type="entry name" value="Aldolase class I"/>
    <property type="match status" value="1"/>
</dbReference>
<comment type="pathway">
    <text evidence="1">Carbohydrate acid metabolism.</text>
</comment>
<evidence type="ECO:0000313" key="7">
    <source>
        <dbReference type="Proteomes" id="UP000319094"/>
    </source>
</evidence>
<keyword evidence="4" id="KW-0456">Lyase</keyword>